<gene>
    <name evidence="2" type="ORF">IM532_09975</name>
</gene>
<feature type="signal peptide" evidence="1">
    <location>
        <begin position="1"/>
        <end position="20"/>
    </location>
</feature>
<dbReference type="AlphaFoldDB" id="A0A8J7K4M1"/>
<keyword evidence="1" id="KW-0732">Signal</keyword>
<proteinExistence type="predicted"/>
<evidence type="ECO:0000313" key="2">
    <source>
        <dbReference type="EMBL" id="MBF0597769.1"/>
    </source>
</evidence>
<dbReference type="EMBL" id="JADGIK010000006">
    <property type="protein sequence ID" value="MBF0597769.1"/>
    <property type="molecule type" value="Genomic_DNA"/>
</dbReference>
<sequence>MKKFALLAIAALSFSVISCKEETKVETTETEVTVDSLNAEVDTVITEVPETAADSVENVTVDSAATTTEEVK</sequence>
<name>A0A8J7K4M1_9FLAO</name>
<comment type="caution">
    <text evidence="2">The sequence shown here is derived from an EMBL/GenBank/DDBJ whole genome shotgun (WGS) entry which is preliminary data.</text>
</comment>
<dbReference type="Proteomes" id="UP000608754">
    <property type="component" value="Unassembled WGS sequence"/>
</dbReference>
<dbReference type="PROSITE" id="PS51257">
    <property type="entry name" value="PROKAR_LIPOPROTEIN"/>
    <property type="match status" value="1"/>
</dbReference>
<accession>A0A8J7K4M1</accession>
<keyword evidence="3" id="KW-1185">Reference proteome</keyword>
<evidence type="ECO:0000313" key="3">
    <source>
        <dbReference type="Proteomes" id="UP000608754"/>
    </source>
</evidence>
<feature type="chain" id="PRO_5035299575" evidence="1">
    <location>
        <begin position="21"/>
        <end position="72"/>
    </location>
</feature>
<organism evidence="2 3">
    <name type="scientific">Faecalibacter rhinopitheci</name>
    <dbReference type="NCBI Taxonomy" id="2779678"/>
    <lineage>
        <taxon>Bacteria</taxon>
        <taxon>Pseudomonadati</taxon>
        <taxon>Bacteroidota</taxon>
        <taxon>Flavobacteriia</taxon>
        <taxon>Flavobacteriales</taxon>
        <taxon>Weeksellaceae</taxon>
        <taxon>Faecalibacter</taxon>
    </lineage>
</organism>
<protein>
    <submittedName>
        <fullName evidence="2">Uncharacterized protein</fullName>
    </submittedName>
</protein>
<reference evidence="2" key="1">
    <citation type="submission" date="2020-10" db="EMBL/GenBank/DDBJ databases">
        <authorList>
            <person name="Lu T."/>
            <person name="Wang Q."/>
            <person name="Han X."/>
        </authorList>
    </citation>
    <scope>NUCLEOTIDE SEQUENCE</scope>
    <source>
        <strain evidence="2">WQ 117</strain>
    </source>
</reference>
<evidence type="ECO:0000256" key="1">
    <source>
        <dbReference type="SAM" id="SignalP"/>
    </source>
</evidence>
<dbReference type="RefSeq" id="WP_194183313.1">
    <property type="nucleotide sequence ID" value="NZ_JADGIK010000006.1"/>
</dbReference>